<accession>A0A326UVK7</accession>
<dbReference type="PANTHER" id="PTHR43289">
    <property type="entry name" value="MITOGEN-ACTIVATED PROTEIN KINASE KINASE KINASE 20-RELATED"/>
    <property type="match status" value="1"/>
</dbReference>
<evidence type="ECO:0000256" key="3">
    <source>
        <dbReference type="ARBA" id="ARBA00022741"/>
    </source>
</evidence>
<name>A0A326UVK7_THEHA</name>
<comment type="caution">
    <text evidence="8">The sequence shown here is derived from an EMBL/GenBank/DDBJ whole genome shotgun (WGS) entry which is preliminary data.</text>
</comment>
<dbReference type="Pfam" id="PF00069">
    <property type="entry name" value="Pkinase"/>
    <property type="match status" value="1"/>
</dbReference>
<proteinExistence type="predicted"/>
<protein>
    <recommendedName>
        <fullName evidence="1">non-specific serine/threonine protein kinase</fullName>
        <ecNumber evidence="1">2.7.11.1</ecNumber>
    </recommendedName>
</protein>
<dbReference type="Gene3D" id="3.30.200.20">
    <property type="entry name" value="Phosphorylase Kinase, domain 1"/>
    <property type="match status" value="1"/>
</dbReference>
<dbReference type="AlphaFoldDB" id="A0A326UVK7"/>
<evidence type="ECO:0000256" key="1">
    <source>
        <dbReference type="ARBA" id="ARBA00012513"/>
    </source>
</evidence>
<dbReference type="CDD" id="cd14014">
    <property type="entry name" value="STKc_PknB_like"/>
    <property type="match status" value="1"/>
</dbReference>
<dbReference type="GO" id="GO:0005524">
    <property type="term" value="F:ATP binding"/>
    <property type="evidence" value="ECO:0007669"/>
    <property type="project" value="UniProtKB-KW"/>
</dbReference>
<dbReference type="PANTHER" id="PTHR43289:SF6">
    <property type="entry name" value="SERINE_THREONINE-PROTEIN KINASE NEKL-3"/>
    <property type="match status" value="1"/>
</dbReference>
<feature type="region of interest" description="Disordered" evidence="6">
    <location>
        <begin position="139"/>
        <end position="159"/>
    </location>
</feature>
<organism evidence="8 9">
    <name type="scientific">Thermosporothrix hazakensis</name>
    <dbReference type="NCBI Taxonomy" id="644383"/>
    <lineage>
        <taxon>Bacteria</taxon>
        <taxon>Bacillati</taxon>
        <taxon>Chloroflexota</taxon>
        <taxon>Ktedonobacteria</taxon>
        <taxon>Ktedonobacterales</taxon>
        <taxon>Thermosporotrichaceae</taxon>
        <taxon>Thermosporothrix</taxon>
    </lineage>
</organism>
<feature type="compositionally biased region" description="Low complexity" evidence="6">
    <location>
        <begin position="238"/>
        <end position="247"/>
    </location>
</feature>
<feature type="domain" description="Protein kinase" evidence="7">
    <location>
        <begin position="259"/>
        <end position="525"/>
    </location>
</feature>
<dbReference type="SUPFAM" id="SSF56112">
    <property type="entry name" value="Protein kinase-like (PK-like)"/>
    <property type="match status" value="1"/>
</dbReference>
<evidence type="ECO:0000256" key="2">
    <source>
        <dbReference type="ARBA" id="ARBA00022679"/>
    </source>
</evidence>
<evidence type="ECO:0000256" key="6">
    <source>
        <dbReference type="SAM" id="MobiDB-lite"/>
    </source>
</evidence>
<dbReference type="PROSITE" id="PS50011">
    <property type="entry name" value="PROTEIN_KINASE_DOM"/>
    <property type="match status" value="1"/>
</dbReference>
<dbReference type="GO" id="GO:0004674">
    <property type="term" value="F:protein serine/threonine kinase activity"/>
    <property type="evidence" value="ECO:0007669"/>
    <property type="project" value="UniProtKB-KW"/>
</dbReference>
<dbReference type="InterPro" id="IPR011009">
    <property type="entry name" value="Kinase-like_dom_sf"/>
</dbReference>
<keyword evidence="9" id="KW-1185">Reference proteome</keyword>
<dbReference type="Gene3D" id="1.10.510.10">
    <property type="entry name" value="Transferase(Phosphotransferase) domain 1"/>
    <property type="match status" value="1"/>
</dbReference>
<keyword evidence="3" id="KW-0547">Nucleotide-binding</keyword>
<keyword evidence="2" id="KW-0808">Transferase</keyword>
<keyword evidence="8" id="KW-0723">Serine/threonine-protein kinase</keyword>
<evidence type="ECO:0000256" key="5">
    <source>
        <dbReference type="ARBA" id="ARBA00022840"/>
    </source>
</evidence>
<sequence length="530" mass="59642">MMNLESHEIPFSFEQPEAIQTPLLSLLQRIEQTELSMPGSIQGSVAQHVLVIDAVDSRARYIERVLFMARYRPVLVPKALDAFTLFLRGGYNPLAVIVGQDEANERFFLQRLLTQIEQRYDRKVPLIRLLVKQGPPSALRSQRTVPIPPRPGSSRGNSDSFHAISPAISLIRPQEPHGMPVQSSPILTPPSPSTPEPLFPQQMPFVTTDAMQLGTQEAAPLFTPSAPIPSRSGFENSQQLPQPKQIQPLSLEGQDLGRYRVRTLIGANVYQTYDRLRERDIALKAYQTNAIPYAMMEGQLEESNIFELEAELLDPLKHPHILPVLNTGKSYISGVPFIYKTMPLCAEGSLKQWLWQRGENRMFSSQEILPILLQLADALQFVHNRQVTYQNFKLSNLLLRGQAESLDKMHILLADFAITQDGSFFSHSADAYPYIAPERWLGQTSPASDQYGLAAIIYELLTGRPLFQGTSEQTLKHLHMNMQPQPPSAFNPMVPAYVNSVLLKALAKDPQDRFPNVMAFAKTFQQYCSV</sequence>
<keyword evidence="5" id="KW-0067">ATP-binding</keyword>
<dbReference type="EC" id="2.7.11.1" evidence="1"/>
<dbReference type="OrthoDB" id="140604at2"/>
<evidence type="ECO:0000259" key="7">
    <source>
        <dbReference type="PROSITE" id="PS50011"/>
    </source>
</evidence>
<feature type="region of interest" description="Disordered" evidence="6">
    <location>
        <begin position="225"/>
        <end position="247"/>
    </location>
</feature>
<dbReference type="Proteomes" id="UP000248806">
    <property type="component" value="Unassembled WGS sequence"/>
</dbReference>
<dbReference type="InterPro" id="IPR000719">
    <property type="entry name" value="Prot_kinase_dom"/>
</dbReference>
<keyword evidence="4 8" id="KW-0418">Kinase</keyword>
<gene>
    <name evidence="8" type="ORF">EI42_00709</name>
</gene>
<dbReference type="EMBL" id="QKUF01000001">
    <property type="protein sequence ID" value="PZW36533.1"/>
    <property type="molecule type" value="Genomic_DNA"/>
</dbReference>
<reference evidence="8 9" key="1">
    <citation type="submission" date="2018-06" db="EMBL/GenBank/DDBJ databases">
        <title>Genomic Encyclopedia of Archaeal and Bacterial Type Strains, Phase II (KMG-II): from individual species to whole genera.</title>
        <authorList>
            <person name="Goeker M."/>
        </authorList>
    </citation>
    <scope>NUCLEOTIDE SEQUENCE [LARGE SCALE GENOMIC DNA]</scope>
    <source>
        <strain evidence="8 9">ATCC BAA-1881</strain>
    </source>
</reference>
<evidence type="ECO:0000313" key="8">
    <source>
        <dbReference type="EMBL" id="PZW36533.1"/>
    </source>
</evidence>
<evidence type="ECO:0000313" key="9">
    <source>
        <dbReference type="Proteomes" id="UP000248806"/>
    </source>
</evidence>
<evidence type="ECO:0000256" key="4">
    <source>
        <dbReference type="ARBA" id="ARBA00022777"/>
    </source>
</evidence>
<dbReference type="RefSeq" id="WP_111318856.1">
    <property type="nucleotide sequence ID" value="NZ_BIFX01000001.1"/>
</dbReference>